<proteinExistence type="predicted"/>
<keyword evidence="3" id="KW-1185">Reference proteome</keyword>
<feature type="domain" description="Nif11" evidence="1">
    <location>
        <begin position="1"/>
        <end position="45"/>
    </location>
</feature>
<dbReference type="NCBIfam" id="TIGR03798">
    <property type="entry name" value="leader_Nif11"/>
    <property type="match status" value="1"/>
</dbReference>
<dbReference type="Pfam" id="PF07862">
    <property type="entry name" value="Nif11"/>
    <property type="match status" value="1"/>
</dbReference>
<sequence length="119" mass="12682">MSNAAAKEFFDYIGADQARMREISTKSPEQLVSYAKDNGFDVTLESLKSSVQEIQSASPSTQALEDTELEKVAGGVGENAVVGIIGAVGIVGQILFPGTPPAWRDPLYEPLPGDIIRTL</sequence>
<dbReference type="EMBL" id="CP121472">
    <property type="protein sequence ID" value="WPL16491.1"/>
    <property type="molecule type" value="Genomic_DNA"/>
</dbReference>
<organism evidence="2 3">
    <name type="scientific">Thiorhodovibrio winogradskyi</name>
    <dbReference type="NCBI Taxonomy" id="77007"/>
    <lineage>
        <taxon>Bacteria</taxon>
        <taxon>Pseudomonadati</taxon>
        <taxon>Pseudomonadota</taxon>
        <taxon>Gammaproteobacteria</taxon>
        <taxon>Chromatiales</taxon>
        <taxon>Chromatiaceae</taxon>
        <taxon>Thiorhodovibrio</taxon>
    </lineage>
</organism>
<evidence type="ECO:0000313" key="2">
    <source>
        <dbReference type="EMBL" id="WPL16491.1"/>
    </source>
</evidence>
<protein>
    <submittedName>
        <fullName evidence="2">Nif11-like leader peptide domain protein</fullName>
    </submittedName>
</protein>
<dbReference type="InterPro" id="IPR022516">
    <property type="entry name" value="CHP03798_Ocin"/>
</dbReference>
<evidence type="ECO:0000259" key="1">
    <source>
        <dbReference type="Pfam" id="PF07862"/>
    </source>
</evidence>
<gene>
    <name evidence="2" type="ORF">Thiowin_01447</name>
</gene>
<name>A0ABZ0S632_9GAMM</name>
<reference evidence="2 3" key="1">
    <citation type="journal article" date="2023" name="Microorganisms">
        <title>Thiorhodovibrio frisius and Trv. litoralis spp. nov., Two Novel Members from a Clade of Fastidious Purple Sulfur Bacteria That Exhibit Unique Red-Shifted Light-Harvesting Capabilities.</title>
        <authorList>
            <person name="Methner A."/>
            <person name="Kuzyk S.B."/>
            <person name="Petersen J."/>
            <person name="Bauer S."/>
            <person name="Brinkmann H."/>
            <person name="Sichau K."/>
            <person name="Wanner G."/>
            <person name="Wolf J."/>
            <person name="Neumann-Schaal M."/>
            <person name="Henke P."/>
            <person name="Tank M."/>
            <person name="Sproer C."/>
            <person name="Bunk B."/>
            <person name="Overmann J."/>
        </authorList>
    </citation>
    <scope>NUCLEOTIDE SEQUENCE [LARGE SCALE GENOMIC DNA]</scope>
    <source>
        <strain evidence="2 3">DSM 6702</strain>
    </source>
</reference>
<accession>A0ABZ0S632</accession>
<dbReference type="RefSeq" id="WP_328987039.1">
    <property type="nucleotide sequence ID" value="NZ_CP121472.1"/>
</dbReference>
<evidence type="ECO:0000313" key="3">
    <source>
        <dbReference type="Proteomes" id="UP001432180"/>
    </source>
</evidence>
<dbReference type="Proteomes" id="UP001432180">
    <property type="component" value="Chromosome"/>
</dbReference>
<dbReference type="InterPro" id="IPR012903">
    <property type="entry name" value="Nif11"/>
</dbReference>